<dbReference type="GO" id="GO:0000124">
    <property type="term" value="C:SAGA complex"/>
    <property type="evidence" value="ECO:0007669"/>
    <property type="project" value="TreeGrafter"/>
</dbReference>
<evidence type="ECO:0000256" key="1">
    <source>
        <dbReference type="ARBA" id="ARBA00004123"/>
    </source>
</evidence>
<dbReference type="InterPro" id="IPR051431">
    <property type="entry name" value="TFIID_subunit_9"/>
</dbReference>
<organism evidence="7 8">
    <name type="scientific">Plectus sambesii</name>
    <dbReference type="NCBI Taxonomy" id="2011161"/>
    <lineage>
        <taxon>Eukaryota</taxon>
        <taxon>Metazoa</taxon>
        <taxon>Ecdysozoa</taxon>
        <taxon>Nematoda</taxon>
        <taxon>Chromadorea</taxon>
        <taxon>Plectida</taxon>
        <taxon>Plectina</taxon>
        <taxon>Plectoidea</taxon>
        <taxon>Plectidae</taxon>
        <taxon>Plectus</taxon>
    </lineage>
</organism>
<keyword evidence="5" id="KW-0539">Nucleus</keyword>
<evidence type="ECO:0000256" key="3">
    <source>
        <dbReference type="ARBA" id="ARBA00023015"/>
    </source>
</evidence>
<dbReference type="PANTHER" id="PTHR48068">
    <property type="entry name" value="TAF9 RNA POLYMERASE II, TATA BOX-BINDING PROTEIN (TBP)-ASSOCIATED FACTOR"/>
    <property type="match status" value="1"/>
</dbReference>
<dbReference type="SUPFAM" id="SSF47113">
    <property type="entry name" value="Histone-fold"/>
    <property type="match status" value="1"/>
</dbReference>
<dbReference type="CDD" id="cd07979">
    <property type="entry name" value="HFD_TAF9"/>
    <property type="match status" value="1"/>
</dbReference>
<dbReference type="GO" id="GO:0016251">
    <property type="term" value="F:RNA polymerase II general transcription initiation factor activity"/>
    <property type="evidence" value="ECO:0007669"/>
    <property type="project" value="TreeGrafter"/>
</dbReference>
<evidence type="ECO:0000256" key="6">
    <source>
        <dbReference type="SAM" id="MobiDB-lite"/>
    </source>
</evidence>
<keyword evidence="7" id="KW-1185">Reference proteome</keyword>
<dbReference type="Pfam" id="PF02291">
    <property type="entry name" value="TFIID-31kDa"/>
    <property type="match status" value="1"/>
</dbReference>
<reference evidence="8" key="1">
    <citation type="submission" date="2022-11" db="UniProtKB">
        <authorList>
            <consortium name="WormBaseParasite"/>
        </authorList>
    </citation>
    <scope>IDENTIFICATION</scope>
</reference>
<dbReference type="GO" id="GO:0051123">
    <property type="term" value="P:RNA polymerase II preinitiation complex assembly"/>
    <property type="evidence" value="ECO:0007669"/>
    <property type="project" value="TreeGrafter"/>
</dbReference>
<dbReference type="InterPro" id="IPR009072">
    <property type="entry name" value="Histone-fold"/>
</dbReference>
<evidence type="ECO:0000256" key="5">
    <source>
        <dbReference type="ARBA" id="ARBA00023242"/>
    </source>
</evidence>
<accession>A0A914XMI7</accession>
<feature type="region of interest" description="Disordered" evidence="6">
    <location>
        <begin position="136"/>
        <end position="194"/>
    </location>
</feature>
<comment type="similarity">
    <text evidence="2">Belongs to the TAF9 family.</text>
</comment>
<keyword evidence="3" id="KW-0805">Transcription regulation</keyword>
<keyword evidence="4" id="KW-0804">Transcription</keyword>
<dbReference type="GO" id="GO:0046982">
    <property type="term" value="F:protein heterodimerization activity"/>
    <property type="evidence" value="ECO:0007669"/>
    <property type="project" value="InterPro"/>
</dbReference>
<dbReference type="WBParaSite" id="PSAMB.scaffold885size39347.g9457.t1">
    <property type="protein sequence ID" value="PSAMB.scaffold885size39347.g9457.t1"/>
    <property type="gene ID" value="PSAMB.scaffold885size39347.g9457"/>
</dbReference>
<evidence type="ECO:0000313" key="7">
    <source>
        <dbReference type="Proteomes" id="UP000887566"/>
    </source>
</evidence>
<dbReference type="InterPro" id="IPR003162">
    <property type="entry name" value="TFIID-31"/>
</dbReference>
<feature type="compositionally biased region" description="Acidic residues" evidence="6">
    <location>
        <begin position="185"/>
        <end position="194"/>
    </location>
</feature>
<dbReference type="AlphaFoldDB" id="A0A914XMI7"/>
<dbReference type="FunFam" id="1.10.20.10:FF:000018">
    <property type="entry name" value="Transcription initiation factor TFIID subunit 9"/>
    <property type="match status" value="1"/>
</dbReference>
<comment type="subcellular location">
    <subcellularLocation>
        <location evidence="1">Nucleus</location>
    </subcellularLocation>
</comment>
<evidence type="ECO:0000313" key="8">
    <source>
        <dbReference type="WBParaSite" id="PSAMB.scaffold885size39347.g9457.t1"/>
    </source>
</evidence>
<dbReference type="Gene3D" id="1.10.20.10">
    <property type="entry name" value="Histone, subunit A"/>
    <property type="match status" value="1"/>
</dbReference>
<dbReference type="Proteomes" id="UP000887566">
    <property type="component" value="Unplaced"/>
</dbReference>
<evidence type="ECO:0000256" key="2">
    <source>
        <dbReference type="ARBA" id="ARBA00007646"/>
    </source>
</evidence>
<proteinExistence type="inferred from homology"/>
<dbReference type="GO" id="GO:0005669">
    <property type="term" value="C:transcription factor TFIID complex"/>
    <property type="evidence" value="ECO:0007669"/>
    <property type="project" value="TreeGrafter"/>
</dbReference>
<dbReference type="GO" id="GO:0003713">
    <property type="term" value="F:transcription coactivator activity"/>
    <property type="evidence" value="ECO:0007669"/>
    <property type="project" value="TreeGrafter"/>
</dbReference>
<name>A0A914XMI7_9BILA</name>
<sequence>MASSSTSSMPQDAQVMAAIVRDMGVTEYEPRVLSQLLEFAFRYTSDVLIDARTLSEHAGKKAIDADDVRLAIDTMIDSTFTQPPPRQLLQELAKEKNAVALPPIKQAYGARLPNDRFCLLQPNYRWKNRNEIRNVSSTISSQRSQTAQASSQHQSQSAKQPNVVFQLTSGPNDGGSGQKRKVEDASLDEDYDHE</sequence>
<evidence type="ECO:0000256" key="4">
    <source>
        <dbReference type="ARBA" id="ARBA00023163"/>
    </source>
</evidence>
<dbReference type="PANTHER" id="PTHR48068:SF4">
    <property type="entry name" value="TATA-BOX BINDING PROTEIN ASSOCIATED FACTOR 9"/>
    <property type="match status" value="1"/>
</dbReference>
<feature type="compositionally biased region" description="Low complexity" evidence="6">
    <location>
        <begin position="136"/>
        <end position="160"/>
    </location>
</feature>
<protein>
    <submittedName>
        <fullName evidence="8">Transcription initiation factor TFIID subunit 9</fullName>
    </submittedName>
</protein>